<organism evidence="2 3">
    <name type="scientific">Paenibacillus abyssi</name>
    <dbReference type="NCBI Taxonomy" id="1340531"/>
    <lineage>
        <taxon>Bacteria</taxon>
        <taxon>Bacillati</taxon>
        <taxon>Bacillota</taxon>
        <taxon>Bacilli</taxon>
        <taxon>Bacillales</taxon>
        <taxon>Paenibacillaceae</taxon>
        <taxon>Paenibacillus</taxon>
    </lineage>
</organism>
<dbReference type="RefSeq" id="WP_188529741.1">
    <property type="nucleotide sequence ID" value="NZ_BMGR01000003.1"/>
</dbReference>
<dbReference type="InterPro" id="IPR008928">
    <property type="entry name" value="6-hairpin_glycosidase_sf"/>
</dbReference>
<evidence type="ECO:0000313" key="3">
    <source>
        <dbReference type="Proteomes" id="UP000644756"/>
    </source>
</evidence>
<evidence type="ECO:0000256" key="1">
    <source>
        <dbReference type="ARBA" id="ARBA00022801"/>
    </source>
</evidence>
<dbReference type="AlphaFoldDB" id="A0A917CRB7"/>
<comment type="caution">
    <text evidence="2">The sequence shown here is derived from an EMBL/GenBank/DDBJ whole genome shotgun (WGS) entry which is preliminary data.</text>
</comment>
<accession>A0A917CRB7</accession>
<dbReference type="InterPro" id="IPR052043">
    <property type="entry name" value="PolySaccharide_Degr_Enz"/>
</dbReference>
<dbReference type="Pfam" id="PF07470">
    <property type="entry name" value="Glyco_hydro_88"/>
    <property type="match status" value="1"/>
</dbReference>
<protein>
    <recommendedName>
        <fullName evidence="4">Glycoside hydrolase</fullName>
    </recommendedName>
</protein>
<evidence type="ECO:0000313" key="2">
    <source>
        <dbReference type="EMBL" id="GGF95276.1"/>
    </source>
</evidence>
<proteinExistence type="predicted"/>
<dbReference type="GO" id="GO:0016787">
    <property type="term" value="F:hydrolase activity"/>
    <property type="evidence" value="ECO:0007669"/>
    <property type="project" value="UniProtKB-KW"/>
</dbReference>
<dbReference type="Proteomes" id="UP000644756">
    <property type="component" value="Unassembled WGS sequence"/>
</dbReference>
<keyword evidence="3" id="KW-1185">Reference proteome</keyword>
<dbReference type="EMBL" id="BMGR01000003">
    <property type="protein sequence ID" value="GGF95276.1"/>
    <property type="molecule type" value="Genomic_DNA"/>
</dbReference>
<reference evidence="2" key="1">
    <citation type="journal article" date="2014" name="Int. J. Syst. Evol. Microbiol.">
        <title>Complete genome sequence of Corynebacterium casei LMG S-19264T (=DSM 44701T), isolated from a smear-ripened cheese.</title>
        <authorList>
            <consortium name="US DOE Joint Genome Institute (JGI-PGF)"/>
            <person name="Walter F."/>
            <person name="Albersmeier A."/>
            <person name="Kalinowski J."/>
            <person name="Ruckert C."/>
        </authorList>
    </citation>
    <scope>NUCLEOTIDE SEQUENCE</scope>
    <source>
        <strain evidence="2">CGMCC 1.12987</strain>
    </source>
</reference>
<dbReference type="SUPFAM" id="SSF48208">
    <property type="entry name" value="Six-hairpin glycosidases"/>
    <property type="match status" value="1"/>
</dbReference>
<dbReference type="GO" id="GO:0005975">
    <property type="term" value="P:carbohydrate metabolic process"/>
    <property type="evidence" value="ECO:0007669"/>
    <property type="project" value="InterPro"/>
</dbReference>
<gene>
    <name evidence="2" type="ORF">GCM10010916_10800</name>
</gene>
<reference evidence="2" key="2">
    <citation type="submission" date="2020-09" db="EMBL/GenBank/DDBJ databases">
        <authorList>
            <person name="Sun Q."/>
            <person name="Zhou Y."/>
        </authorList>
    </citation>
    <scope>NUCLEOTIDE SEQUENCE</scope>
    <source>
        <strain evidence="2">CGMCC 1.12987</strain>
    </source>
</reference>
<evidence type="ECO:0008006" key="4">
    <source>
        <dbReference type="Google" id="ProtNLM"/>
    </source>
</evidence>
<dbReference type="PANTHER" id="PTHR33886">
    <property type="entry name" value="UNSATURATED RHAMNOGALACTURONAN HYDROLASE (EUROFUNG)"/>
    <property type="match status" value="1"/>
</dbReference>
<dbReference type="PANTHER" id="PTHR33886:SF8">
    <property type="entry name" value="UNSATURATED RHAMNOGALACTURONAN HYDROLASE (EUROFUNG)"/>
    <property type="match status" value="1"/>
</dbReference>
<sequence>MSYIHPPSHSSYAVYQGNIEETLRLIADRYIGSHPKHPFVYRASSLNGFKRSGDYRYELNMDVKLPGLRLGQFVYAWAKCWCEQESEWAFSVSCFGPTRLHVNGRQAFKSNIQEDVFPDRRSWFRIKLQQGWNHFVLQFEKTGTGCGACFGTGSIKGLPLHFIVPSTEREGQEGWIFTEGLDQELVELPGPDMSEADTGLEWLPNRAWTDNERAAGVFARLFGNQKGKSAWAWTKLTSAFPGERLIELEGDHQGPITICLDGMPVYESPETSGRFRISLPVTFGNHDLLVRSVCADESWGISFQPPAAGFQLKSPHEVLGSDDQWLYLGVFEPGDEPDLHDIPAMDTLFKTAEGEGGRYWRVDQPNTVVRPFAEATNFGRWNYPLGVTLYGLLKTGRELGRSDYVDYALSHIEQCTAYDGYALWDKAAYGAAGVNHQLSAIDSLDDCGSFAATMLYAMEQRELEGGRAVADRIAEYISHEQDRLEDGALYRVHGSTDFMQQTMWCDDLYMSTPFLSRYYKLTGNPAYVDDAALQFLLYKNYLFMPQEKIMSHVYDFKFNKPTSVPWGRGNGWVLFSLTELLAVLPEDHHRRSELMSFFNELCEGYLKLQGENGLWHQVLNVPESYEETSCTSMFLYAYARGLRYGWLKDQDPYIQAVLKGWEGLAKVSIDRSGNIYGVCRGSGYAFSPLYYKDELTWNLNDTHGIGIVMLAGIEVLKLQRKLQAGGKTAGLVEKQH</sequence>
<name>A0A917CRB7_9BACL</name>
<dbReference type="InterPro" id="IPR010905">
    <property type="entry name" value="Glyco_hydro_88"/>
</dbReference>
<dbReference type="Gene3D" id="1.50.10.10">
    <property type="match status" value="1"/>
</dbReference>
<keyword evidence="1" id="KW-0378">Hydrolase</keyword>
<dbReference type="InterPro" id="IPR012341">
    <property type="entry name" value="6hp_glycosidase-like_sf"/>
</dbReference>